<gene>
    <name evidence="1" type="ORF">CCAX7_006000</name>
</gene>
<dbReference type="GO" id="GO:0000156">
    <property type="term" value="F:phosphorelay response regulator activity"/>
    <property type="evidence" value="ECO:0007669"/>
    <property type="project" value="TreeGrafter"/>
</dbReference>
<evidence type="ECO:0000313" key="2">
    <source>
        <dbReference type="Proteomes" id="UP000287394"/>
    </source>
</evidence>
<dbReference type="Pfam" id="PF04397">
    <property type="entry name" value="LytTR"/>
    <property type="match status" value="1"/>
</dbReference>
<dbReference type="AlphaFoldDB" id="A0A402D3I7"/>
<dbReference type="GO" id="GO:0032993">
    <property type="term" value="C:protein-DNA complex"/>
    <property type="evidence" value="ECO:0007669"/>
    <property type="project" value="TreeGrafter"/>
</dbReference>
<dbReference type="SMART" id="SM00850">
    <property type="entry name" value="LytTR"/>
    <property type="match status" value="1"/>
</dbReference>
<dbReference type="GO" id="GO:0000976">
    <property type="term" value="F:transcription cis-regulatory region binding"/>
    <property type="evidence" value="ECO:0007669"/>
    <property type="project" value="TreeGrafter"/>
</dbReference>
<evidence type="ECO:0000313" key="1">
    <source>
        <dbReference type="EMBL" id="BDI28549.1"/>
    </source>
</evidence>
<organism evidence="1 2">
    <name type="scientific">Capsulimonas corticalis</name>
    <dbReference type="NCBI Taxonomy" id="2219043"/>
    <lineage>
        <taxon>Bacteria</taxon>
        <taxon>Bacillati</taxon>
        <taxon>Armatimonadota</taxon>
        <taxon>Armatimonadia</taxon>
        <taxon>Capsulimonadales</taxon>
        <taxon>Capsulimonadaceae</taxon>
        <taxon>Capsulimonas</taxon>
    </lineage>
</organism>
<dbReference type="Gene3D" id="3.40.50.2300">
    <property type="match status" value="1"/>
</dbReference>
<dbReference type="RefSeq" id="WP_119324005.1">
    <property type="nucleotide sequence ID" value="NZ_AP025739.1"/>
</dbReference>
<dbReference type="SUPFAM" id="SSF52172">
    <property type="entry name" value="CheY-like"/>
    <property type="match status" value="1"/>
</dbReference>
<keyword evidence="2" id="KW-1185">Reference proteome</keyword>
<dbReference type="SMART" id="SM00448">
    <property type="entry name" value="REC"/>
    <property type="match status" value="1"/>
</dbReference>
<dbReference type="PANTHER" id="PTHR48111:SF69">
    <property type="entry name" value="RESPONSE REGULATOR RECEIVER"/>
    <property type="match status" value="1"/>
</dbReference>
<dbReference type="PANTHER" id="PTHR48111">
    <property type="entry name" value="REGULATOR OF RPOS"/>
    <property type="match status" value="1"/>
</dbReference>
<dbReference type="GO" id="GO:0005829">
    <property type="term" value="C:cytosol"/>
    <property type="evidence" value="ECO:0007669"/>
    <property type="project" value="TreeGrafter"/>
</dbReference>
<dbReference type="Proteomes" id="UP000287394">
    <property type="component" value="Chromosome"/>
</dbReference>
<dbReference type="GO" id="GO:0006355">
    <property type="term" value="P:regulation of DNA-templated transcription"/>
    <property type="evidence" value="ECO:0007669"/>
    <property type="project" value="TreeGrafter"/>
</dbReference>
<dbReference type="PROSITE" id="PS50110">
    <property type="entry name" value="RESPONSE_REGULATORY"/>
    <property type="match status" value="1"/>
</dbReference>
<protein>
    <submittedName>
        <fullName evidence="1">DNA-binding response regulator</fullName>
    </submittedName>
</protein>
<dbReference type="InterPro" id="IPR001789">
    <property type="entry name" value="Sig_transdc_resp-reg_receiver"/>
</dbReference>
<dbReference type="InterPro" id="IPR039420">
    <property type="entry name" value="WalR-like"/>
</dbReference>
<dbReference type="PROSITE" id="PS50930">
    <property type="entry name" value="HTH_LYTTR"/>
    <property type="match status" value="1"/>
</dbReference>
<dbReference type="Gene3D" id="2.40.50.1020">
    <property type="entry name" value="LytTr DNA-binding domain"/>
    <property type="match status" value="1"/>
</dbReference>
<proteinExistence type="predicted"/>
<accession>A0A402D3I7</accession>
<reference evidence="1 2" key="1">
    <citation type="journal article" date="2019" name="Int. J. Syst. Evol. Microbiol.">
        <title>Capsulimonas corticalis gen. nov., sp. nov., an aerobic capsulated bacterium, of a novel bacterial order, Capsulimonadales ord. nov., of the class Armatimonadia of the phylum Armatimonadetes.</title>
        <authorList>
            <person name="Li J."/>
            <person name="Kudo C."/>
            <person name="Tonouchi A."/>
        </authorList>
    </citation>
    <scope>NUCLEOTIDE SEQUENCE [LARGE SCALE GENOMIC DNA]</scope>
    <source>
        <strain evidence="1 2">AX-7</strain>
    </source>
</reference>
<dbReference type="InterPro" id="IPR011006">
    <property type="entry name" value="CheY-like_superfamily"/>
</dbReference>
<dbReference type="KEGG" id="ccot:CCAX7_006000"/>
<name>A0A402D3I7_9BACT</name>
<sequence>MISVVIIEDEPIAAKYLAKLLCATGRVEIAGEAPDAEGGLRLCAQLRPEAVFMDIRLPSQDGISLAQRLHLLPQPPLVVFTTGYADRASDAFRVAAVDYLIKPLNAAQVAEAVARLEVRKVMERICREKRMAASAREGEAVDEDLLPVKVAGEDVVRFLTRREVVAAVRRDRRTWIHTVREEIPTYFAISDVLRWLGGAPFLQVSRETLVNMQAVESVVHYGDRLYQLQLRDRSGSTVEVSRSGANRLSAYLKLRREAVDAPA</sequence>
<dbReference type="EMBL" id="AP025739">
    <property type="protein sequence ID" value="BDI28549.1"/>
    <property type="molecule type" value="Genomic_DNA"/>
</dbReference>
<keyword evidence="1" id="KW-0238">DNA-binding</keyword>
<dbReference type="Pfam" id="PF00072">
    <property type="entry name" value="Response_reg"/>
    <property type="match status" value="1"/>
</dbReference>
<dbReference type="OrthoDB" id="9809318at2"/>
<dbReference type="InterPro" id="IPR007492">
    <property type="entry name" value="LytTR_DNA-bd_dom"/>
</dbReference>